<accession>A0AAD7J8I6</accession>
<reference evidence="1" key="1">
    <citation type="submission" date="2023-03" db="EMBL/GenBank/DDBJ databases">
        <title>Massive genome expansion in bonnet fungi (Mycena s.s.) driven by repeated elements and novel gene families across ecological guilds.</title>
        <authorList>
            <consortium name="Lawrence Berkeley National Laboratory"/>
            <person name="Harder C.B."/>
            <person name="Miyauchi S."/>
            <person name="Viragh M."/>
            <person name="Kuo A."/>
            <person name="Thoen E."/>
            <person name="Andreopoulos B."/>
            <person name="Lu D."/>
            <person name="Skrede I."/>
            <person name="Drula E."/>
            <person name="Henrissat B."/>
            <person name="Morin E."/>
            <person name="Kohler A."/>
            <person name="Barry K."/>
            <person name="LaButti K."/>
            <person name="Morin E."/>
            <person name="Salamov A."/>
            <person name="Lipzen A."/>
            <person name="Mereny Z."/>
            <person name="Hegedus B."/>
            <person name="Baldrian P."/>
            <person name="Stursova M."/>
            <person name="Weitz H."/>
            <person name="Taylor A."/>
            <person name="Grigoriev I.V."/>
            <person name="Nagy L.G."/>
            <person name="Martin F."/>
            <person name="Kauserud H."/>
        </authorList>
    </citation>
    <scope>NUCLEOTIDE SEQUENCE</scope>
    <source>
        <strain evidence="1">CBHHK182m</strain>
    </source>
</reference>
<keyword evidence="2" id="KW-1185">Reference proteome</keyword>
<evidence type="ECO:0000313" key="2">
    <source>
        <dbReference type="Proteomes" id="UP001215598"/>
    </source>
</evidence>
<comment type="caution">
    <text evidence="1">The sequence shown here is derived from an EMBL/GenBank/DDBJ whole genome shotgun (WGS) entry which is preliminary data.</text>
</comment>
<proteinExistence type="predicted"/>
<protein>
    <submittedName>
        <fullName evidence="1">Uncharacterized protein</fullName>
    </submittedName>
</protein>
<dbReference type="Proteomes" id="UP001215598">
    <property type="component" value="Unassembled WGS sequence"/>
</dbReference>
<evidence type="ECO:0000313" key="1">
    <source>
        <dbReference type="EMBL" id="KAJ7757464.1"/>
    </source>
</evidence>
<name>A0AAD7J8I6_9AGAR</name>
<feature type="non-terminal residue" evidence="1">
    <location>
        <position position="1"/>
    </location>
</feature>
<sequence>DAEVLRRQVSVLDSLANLCIHEGRGQVVAIAAALHPNHTSILVAENGPVSEPAWQHLHDIFDRLKIVRDARAALALTSQGEPVSSIPLFIDEPTSPFEQALVDLEVAILRFSWDKLLRRLTKNSRNKKFALVVSDICGVAAEERHDLPNVQRETLFKLQASPHLDHKDLARVAVDIENLTSVLEVNPLFARTRMCCSYEFFWRR</sequence>
<gene>
    <name evidence="1" type="ORF">B0H16DRAFT_1314326</name>
</gene>
<dbReference type="EMBL" id="JARKIB010000044">
    <property type="protein sequence ID" value="KAJ7757464.1"/>
    <property type="molecule type" value="Genomic_DNA"/>
</dbReference>
<dbReference type="AlphaFoldDB" id="A0AAD7J8I6"/>
<organism evidence="1 2">
    <name type="scientific">Mycena metata</name>
    <dbReference type="NCBI Taxonomy" id="1033252"/>
    <lineage>
        <taxon>Eukaryota</taxon>
        <taxon>Fungi</taxon>
        <taxon>Dikarya</taxon>
        <taxon>Basidiomycota</taxon>
        <taxon>Agaricomycotina</taxon>
        <taxon>Agaricomycetes</taxon>
        <taxon>Agaricomycetidae</taxon>
        <taxon>Agaricales</taxon>
        <taxon>Marasmiineae</taxon>
        <taxon>Mycenaceae</taxon>
        <taxon>Mycena</taxon>
    </lineage>
</organism>